<evidence type="ECO:0000313" key="21">
    <source>
        <dbReference type="EMBL" id="ERL89244.1"/>
    </source>
</evidence>
<feature type="transmembrane region" description="Helical" evidence="18">
    <location>
        <begin position="49"/>
        <end position="71"/>
    </location>
</feature>
<dbReference type="HOGENOM" id="CLU_126638_1_0_1"/>
<dbReference type="EMBL" id="KB741015">
    <property type="protein sequence ID" value="ENN75318.1"/>
    <property type="molecule type" value="Genomic_DNA"/>
</dbReference>
<dbReference type="OMA" id="YHVFIAY"/>
<protein>
    <recommendedName>
        <fullName evidence="17">Transmembrane protein 230</fullName>
    </recommendedName>
</protein>
<keyword evidence="15" id="KW-0968">Cytoplasmic vesicle</keyword>
<dbReference type="GO" id="GO:0005776">
    <property type="term" value="C:autophagosome"/>
    <property type="evidence" value="ECO:0007669"/>
    <property type="project" value="UniProtKB-SubCell"/>
</dbReference>
<dbReference type="EnsemblMetazoa" id="XM_019907611.1">
    <property type="protein sequence ID" value="XP_019763170.1"/>
    <property type="gene ID" value="LOC109539692"/>
</dbReference>
<dbReference type="GO" id="GO:0008021">
    <property type="term" value="C:synaptic vesicle"/>
    <property type="evidence" value="ECO:0007669"/>
    <property type="project" value="UniProtKB-SubCell"/>
</dbReference>
<evidence type="ECO:0000313" key="23">
    <source>
        <dbReference type="Proteomes" id="UP000019118"/>
    </source>
</evidence>
<dbReference type="InterPro" id="IPR044234">
    <property type="entry name" value="TMEM230"/>
</dbReference>
<evidence type="ECO:0000256" key="7">
    <source>
        <dbReference type="ARBA" id="ARBA00004603"/>
    </source>
</evidence>
<dbReference type="GO" id="GO:0016020">
    <property type="term" value="C:membrane"/>
    <property type="evidence" value="ECO:0007669"/>
    <property type="project" value="UniProtKB-SubCell"/>
</dbReference>
<evidence type="ECO:0000256" key="14">
    <source>
        <dbReference type="ARBA" id="ARBA00023136"/>
    </source>
</evidence>
<dbReference type="InterPro" id="IPR008590">
    <property type="entry name" value="TMEM_230/134"/>
</dbReference>
<evidence type="ECO:0000256" key="1">
    <source>
        <dbReference type="ARBA" id="ARBA00004141"/>
    </source>
</evidence>
<evidence type="ECO:0000313" key="22">
    <source>
        <dbReference type="EnsemblMetazoa" id="XP_019763170.1"/>
    </source>
</evidence>
<evidence type="ECO:0000256" key="2">
    <source>
        <dbReference type="ARBA" id="ARBA00004172"/>
    </source>
</evidence>
<evidence type="ECO:0000256" key="6">
    <source>
        <dbReference type="ARBA" id="ARBA00004601"/>
    </source>
</evidence>
<keyword evidence="23" id="KW-1185">Reference proteome</keyword>
<dbReference type="OrthoDB" id="5597044at2759"/>
<dbReference type="Proteomes" id="UP000019118">
    <property type="component" value="Unassembled WGS sequence"/>
</dbReference>
<dbReference type="PANTHER" id="PTHR15664">
    <property type="entry name" value="C20ORF30 PROTEIN"/>
    <property type="match status" value="1"/>
</dbReference>
<dbReference type="EMBL" id="BT127512">
    <property type="protein sequence ID" value="AEE62474.1"/>
    <property type="molecule type" value="mRNA"/>
</dbReference>
<keyword evidence="11 18" id="KW-1133">Transmembrane helix</keyword>
<organism evidence="19">
    <name type="scientific">Dendroctonus ponderosae</name>
    <name type="common">Mountain pine beetle</name>
    <dbReference type="NCBI Taxonomy" id="77166"/>
    <lineage>
        <taxon>Eukaryota</taxon>
        <taxon>Metazoa</taxon>
        <taxon>Ecdysozoa</taxon>
        <taxon>Arthropoda</taxon>
        <taxon>Hexapoda</taxon>
        <taxon>Insecta</taxon>
        <taxon>Pterygota</taxon>
        <taxon>Neoptera</taxon>
        <taxon>Endopterygota</taxon>
        <taxon>Coleoptera</taxon>
        <taxon>Polyphaga</taxon>
        <taxon>Cucujiformia</taxon>
        <taxon>Curculionidae</taxon>
        <taxon>Scolytinae</taxon>
        <taxon>Dendroctonus</taxon>
    </lineage>
</organism>
<keyword evidence="14 18" id="KW-0472">Membrane</keyword>
<evidence type="ECO:0000313" key="20">
    <source>
        <dbReference type="EMBL" id="ENN75318.1"/>
    </source>
</evidence>
<dbReference type="GO" id="GO:0005769">
    <property type="term" value="C:early endosome"/>
    <property type="evidence" value="ECO:0007669"/>
    <property type="project" value="UniProtKB-SubCell"/>
</dbReference>
<evidence type="ECO:0000256" key="3">
    <source>
        <dbReference type="ARBA" id="ARBA00004234"/>
    </source>
</evidence>
<reference evidence="19" key="1">
    <citation type="journal article" date="2012" name="Insect Biochem. Mol. Biol.">
        <title>Transcriptome and full-length cDNA resources for the mountain pine beetle, Dendroctonus ponderosae Hopkins, a major insect pest of pine forests.</title>
        <authorList>
            <person name="Keeling C.I."/>
            <person name="Henderson H."/>
            <person name="Li M."/>
            <person name="Yuen M."/>
            <person name="Clark E.L."/>
            <person name="Fraser J.D."/>
            <person name="Huber D.P."/>
            <person name="Liao N.Y."/>
            <person name="Roderick Docking T."/>
            <person name="Birol I."/>
            <person name="Chan S.K."/>
            <person name="Taylor G.A."/>
            <person name="Palmquist D."/>
            <person name="Jones S.J."/>
            <person name="Bohlmann J."/>
        </authorList>
    </citation>
    <scope>NUCLEOTIDE SEQUENCE</scope>
    <source>
        <tissue evidence="19">Larvae</tissue>
    </source>
</reference>
<dbReference type="GO" id="GO:0005770">
    <property type="term" value="C:late endosome"/>
    <property type="evidence" value="ECO:0007669"/>
    <property type="project" value="UniProtKB-SubCell"/>
</dbReference>
<evidence type="ECO:0000256" key="13">
    <source>
        <dbReference type="ARBA" id="ARBA00023034"/>
    </source>
</evidence>
<evidence type="ECO:0000256" key="17">
    <source>
        <dbReference type="ARBA" id="ARBA00024088"/>
    </source>
</evidence>
<keyword evidence="10" id="KW-0967">Endosome</keyword>
<evidence type="ECO:0000313" key="19">
    <source>
        <dbReference type="EMBL" id="AEE62474.1"/>
    </source>
</evidence>
<dbReference type="KEGG" id="dpa:109539692"/>
<evidence type="ECO:0000256" key="8">
    <source>
        <dbReference type="ARBA" id="ARBA00007743"/>
    </source>
</evidence>
<evidence type="ECO:0000256" key="5">
    <source>
        <dbReference type="ARBA" id="ARBA00004419"/>
    </source>
</evidence>
<accession>J3JW94</accession>
<comment type="function">
    <text evidence="16">Involved in trafficking and recycling of synaptic vesicles.</text>
</comment>
<evidence type="ECO:0000256" key="4">
    <source>
        <dbReference type="ARBA" id="ARBA00004412"/>
    </source>
</evidence>
<dbReference type="AlphaFoldDB" id="J3JW94"/>
<gene>
    <name evidence="22" type="primary">109539692</name>
    <name evidence="21" type="ORF">D910_06617</name>
    <name evidence="20" type="ORF">YQE_08095</name>
</gene>
<evidence type="ECO:0000256" key="10">
    <source>
        <dbReference type="ARBA" id="ARBA00022753"/>
    </source>
</evidence>
<proteinExistence type="evidence at transcript level"/>
<dbReference type="Proteomes" id="UP000030742">
    <property type="component" value="Unassembled WGS sequence"/>
</dbReference>
<keyword evidence="12" id="KW-0770">Synapse</keyword>
<reference evidence="23 24" key="2">
    <citation type="journal article" date="2013" name="Genome Biol.">
        <title>Draft genome of the mountain pine beetle, Dendroctonus ponderosae Hopkins, a major forest pest.</title>
        <authorList>
            <person name="Keeling C.I."/>
            <person name="Yuen M.M."/>
            <person name="Liao N.Y."/>
            <person name="Docking T.R."/>
            <person name="Chan S.K."/>
            <person name="Taylor G.A."/>
            <person name="Palmquist D.L."/>
            <person name="Jackman S.D."/>
            <person name="Nguyen A."/>
            <person name="Li M."/>
            <person name="Henderson H."/>
            <person name="Janes J.K."/>
            <person name="Zhao Y."/>
            <person name="Pandoh P."/>
            <person name="Moore R."/>
            <person name="Sperling F.A."/>
            <person name="Huber D.P."/>
            <person name="Birol I."/>
            <person name="Jones S.J."/>
            <person name="Bohlmann J."/>
        </authorList>
    </citation>
    <scope>NUCLEOTIDE SEQUENCE</scope>
</reference>
<evidence type="ECO:0000256" key="12">
    <source>
        <dbReference type="ARBA" id="ARBA00023018"/>
    </source>
</evidence>
<evidence type="ECO:0000313" key="24">
    <source>
        <dbReference type="Proteomes" id="UP000030742"/>
    </source>
</evidence>
<evidence type="ECO:0000256" key="11">
    <source>
        <dbReference type="ARBA" id="ARBA00022989"/>
    </source>
</evidence>
<sequence length="123" mass="14033">MSLHSIADYFDDIARRRNKNQDYSKLPTRDNGFVDAQFQGPAQKIPWKAIALATTLLVIGTSLLVFGSLAISGRIQLEYPDRMWPMIIIGIIMFIPGAYHVRIAYYAYKEIPGFSFDDIPEFE</sequence>
<dbReference type="Pfam" id="PF05915">
    <property type="entry name" value="TMEM_230_134"/>
    <property type="match status" value="1"/>
</dbReference>
<evidence type="ECO:0000256" key="18">
    <source>
        <dbReference type="SAM" id="Phobius"/>
    </source>
</evidence>
<comment type="subcellular location">
    <subcellularLocation>
        <location evidence="5">Cytoplasmic vesicle</location>
        <location evidence="5">Autophagosome</location>
    </subcellularLocation>
    <subcellularLocation>
        <location evidence="3">Cytoplasmic vesicle</location>
        <location evidence="3">Secretory vesicle</location>
        <location evidence="3">Synaptic vesicle</location>
    </subcellularLocation>
    <subcellularLocation>
        <location evidence="4">Early endosome</location>
    </subcellularLocation>
    <subcellularLocation>
        <location evidence="6">Golgi apparatus</location>
        <location evidence="6">trans-Golgi network</location>
    </subcellularLocation>
    <subcellularLocation>
        <location evidence="7">Late endosome</location>
    </subcellularLocation>
    <subcellularLocation>
        <location evidence="1">Membrane</location>
        <topology evidence="1">Multi-pass membrane protein</topology>
    </subcellularLocation>
    <subcellularLocation>
        <location evidence="2">Recycling endosome</location>
    </subcellularLocation>
</comment>
<dbReference type="EMBL" id="KB632161">
    <property type="protein sequence ID" value="ERL89244.1"/>
    <property type="molecule type" value="Genomic_DNA"/>
</dbReference>
<reference evidence="22" key="3">
    <citation type="submission" date="2024-08" db="UniProtKB">
        <authorList>
            <consortium name="EnsemblMetazoa"/>
        </authorList>
    </citation>
    <scope>IDENTIFICATION</scope>
</reference>
<comment type="similarity">
    <text evidence="8">Belongs to the TMEM134/TMEM230 family.</text>
</comment>
<dbReference type="GO" id="GO:0005794">
    <property type="term" value="C:Golgi apparatus"/>
    <property type="evidence" value="ECO:0007669"/>
    <property type="project" value="UniProtKB-SubCell"/>
</dbReference>
<keyword evidence="13" id="KW-0333">Golgi apparatus</keyword>
<dbReference type="PANTHER" id="PTHR15664:SF6">
    <property type="entry name" value="TRANSMEMBRANE PROTEIN 230"/>
    <property type="match status" value="1"/>
</dbReference>
<name>J3JW94_DENPD</name>
<keyword evidence="9 18" id="KW-0812">Transmembrane</keyword>
<feature type="transmembrane region" description="Helical" evidence="18">
    <location>
        <begin position="83"/>
        <end position="101"/>
    </location>
</feature>
<evidence type="ECO:0000256" key="9">
    <source>
        <dbReference type="ARBA" id="ARBA00022692"/>
    </source>
</evidence>
<dbReference type="GO" id="GO:0055037">
    <property type="term" value="C:recycling endosome"/>
    <property type="evidence" value="ECO:0007669"/>
    <property type="project" value="UniProtKB-SubCell"/>
</dbReference>
<evidence type="ECO:0000256" key="15">
    <source>
        <dbReference type="ARBA" id="ARBA00023329"/>
    </source>
</evidence>
<evidence type="ECO:0000256" key="16">
    <source>
        <dbReference type="ARBA" id="ARBA00024003"/>
    </source>
</evidence>